<dbReference type="Pfam" id="PF13639">
    <property type="entry name" value="zf-RING_2"/>
    <property type="match status" value="1"/>
</dbReference>
<dbReference type="GO" id="GO:0061630">
    <property type="term" value="F:ubiquitin protein ligase activity"/>
    <property type="evidence" value="ECO:0007669"/>
    <property type="project" value="UniProtKB-EC"/>
</dbReference>
<keyword evidence="7" id="KW-0862">Zinc</keyword>
<dbReference type="PANTHER" id="PTHR46463">
    <property type="entry name" value="ZINC FINGER, RING/FYVE/PHD-TYPE"/>
    <property type="match status" value="1"/>
</dbReference>
<feature type="region of interest" description="Disordered" evidence="9">
    <location>
        <begin position="31"/>
        <end position="82"/>
    </location>
</feature>
<dbReference type="Gene3D" id="3.30.40.10">
    <property type="entry name" value="Zinc/RING finger domain, C3HC4 (zinc finger)"/>
    <property type="match status" value="1"/>
</dbReference>
<sequence length="211" mass="22892">MGGCCCCASRRDQHNGTPVYYYCPQSLEEREPLSSSHGAPSAASSGLLVDTNLDTSTPDTYRAPPAPMPYDTDLGRPQTPPVIQGSRCNKIDAAAHATDSQSMEGIISGCVVGTPASGDELKESDCKGQVDSVLPSSKEAEVEPSKLSESLSVTEEEDCPICLEEYDAENPRIVTKCDHHFHLSCILEWMERSDTCPVCDQEMIFNNNINE</sequence>
<evidence type="ECO:0000256" key="3">
    <source>
        <dbReference type="ARBA" id="ARBA00022679"/>
    </source>
</evidence>
<keyword evidence="3" id="KW-0808">Transferase</keyword>
<dbReference type="AlphaFoldDB" id="A0A835ICJ8"/>
<dbReference type="OrthoDB" id="8062037at2759"/>
<evidence type="ECO:0000256" key="7">
    <source>
        <dbReference type="ARBA" id="ARBA00022833"/>
    </source>
</evidence>
<evidence type="ECO:0000259" key="10">
    <source>
        <dbReference type="PROSITE" id="PS50089"/>
    </source>
</evidence>
<dbReference type="InterPro" id="IPR001841">
    <property type="entry name" value="Znf_RING"/>
</dbReference>
<keyword evidence="12" id="KW-1185">Reference proteome</keyword>
<dbReference type="EMBL" id="JADFTS010000003">
    <property type="protein sequence ID" value="KAF9615316.1"/>
    <property type="molecule type" value="Genomic_DNA"/>
</dbReference>
<dbReference type="PROSITE" id="PS50089">
    <property type="entry name" value="ZF_RING_2"/>
    <property type="match status" value="1"/>
</dbReference>
<reference evidence="11 12" key="1">
    <citation type="submission" date="2020-10" db="EMBL/GenBank/DDBJ databases">
        <title>The Coptis chinensis genome and diversification of protoberbering-type alkaloids.</title>
        <authorList>
            <person name="Wang B."/>
            <person name="Shu S."/>
            <person name="Song C."/>
            <person name="Liu Y."/>
        </authorList>
    </citation>
    <scope>NUCLEOTIDE SEQUENCE [LARGE SCALE GENOMIC DNA]</scope>
    <source>
        <strain evidence="11">HL-2020</strain>
        <tissue evidence="11">Leaf</tissue>
    </source>
</reference>
<organism evidence="11 12">
    <name type="scientific">Coptis chinensis</name>
    <dbReference type="NCBI Taxonomy" id="261450"/>
    <lineage>
        <taxon>Eukaryota</taxon>
        <taxon>Viridiplantae</taxon>
        <taxon>Streptophyta</taxon>
        <taxon>Embryophyta</taxon>
        <taxon>Tracheophyta</taxon>
        <taxon>Spermatophyta</taxon>
        <taxon>Magnoliopsida</taxon>
        <taxon>Ranunculales</taxon>
        <taxon>Ranunculaceae</taxon>
        <taxon>Coptidoideae</taxon>
        <taxon>Coptis</taxon>
    </lineage>
</organism>
<dbReference type="FunFam" id="3.30.40.10:FF:000376">
    <property type="entry name" value="Putative E3 ubiquitin-protein ligase RHB1A"/>
    <property type="match status" value="1"/>
</dbReference>
<keyword evidence="5 8" id="KW-0863">Zinc-finger</keyword>
<dbReference type="SUPFAM" id="SSF57850">
    <property type="entry name" value="RING/U-box"/>
    <property type="match status" value="1"/>
</dbReference>
<feature type="region of interest" description="Disordered" evidence="9">
    <location>
        <begin position="121"/>
        <end position="149"/>
    </location>
</feature>
<dbReference type="PANTHER" id="PTHR46463:SF89">
    <property type="entry name" value="E3 UBIQUITIN-PROTEIN LIGASE RHB1A-RELATED"/>
    <property type="match status" value="1"/>
</dbReference>
<protein>
    <recommendedName>
        <fullName evidence="2">RING-type E3 ubiquitin transferase</fullName>
        <ecNumber evidence="2">2.3.2.27</ecNumber>
    </recommendedName>
</protein>
<keyword evidence="6" id="KW-0833">Ubl conjugation pathway</keyword>
<evidence type="ECO:0000256" key="4">
    <source>
        <dbReference type="ARBA" id="ARBA00022723"/>
    </source>
</evidence>
<dbReference type="InterPro" id="IPR013083">
    <property type="entry name" value="Znf_RING/FYVE/PHD"/>
</dbReference>
<proteinExistence type="predicted"/>
<evidence type="ECO:0000256" key="2">
    <source>
        <dbReference type="ARBA" id="ARBA00012483"/>
    </source>
</evidence>
<evidence type="ECO:0000256" key="6">
    <source>
        <dbReference type="ARBA" id="ARBA00022786"/>
    </source>
</evidence>
<keyword evidence="4" id="KW-0479">Metal-binding</keyword>
<feature type="compositionally biased region" description="Low complexity" evidence="9">
    <location>
        <begin position="33"/>
        <end position="48"/>
    </location>
</feature>
<evidence type="ECO:0000256" key="1">
    <source>
        <dbReference type="ARBA" id="ARBA00000900"/>
    </source>
</evidence>
<evidence type="ECO:0000256" key="8">
    <source>
        <dbReference type="PROSITE-ProRule" id="PRU00175"/>
    </source>
</evidence>
<dbReference type="SMART" id="SM00184">
    <property type="entry name" value="RING"/>
    <property type="match status" value="1"/>
</dbReference>
<feature type="domain" description="RING-type" evidence="10">
    <location>
        <begin position="159"/>
        <end position="200"/>
    </location>
</feature>
<dbReference type="EC" id="2.3.2.27" evidence="2"/>
<name>A0A835ICJ8_9MAGN</name>
<evidence type="ECO:0000313" key="12">
    <source>
        <dbReference type="Proteomes" id="UP000631114"/>
    </source>
</evidence>
<evidence type="ECO:0000256" key="5">
    <source>
        <dbReference type="ARBA" id="ARBA00022771"/>
    </source>
</evidence>
<evidence type="ECO:0000256" key="9">
    <source>
        <dbReference type="SAM" id="MobiDB-lite"/>
    </source>
</evidence>
<dbReference type="CDD" id="cd23116">
    <property type="entry name" value="RING-H2_AIRP1-like"/>
    <property type="match status" value="1"/>
</dbReference>
<gene>
    <name evidence="11" type="ORF">IFM89_022732</name>
</gene>
<comment type="caution">
    <text evidence="11">The sequence shown here is derived from an EMBL/GenBank/DDBJ whole genome shotgun (WGS) entry which is preliminary data.</text>
</comment>
<dbReference type="GO" id="GO:0008270">
    <property type="term" value="F:zinc ion binding"/>
    <property type="evidence" value="ECO:0007669"/>
    <property type="project" value="UniProtKB-KW"/>
</dbReference>
<accession>A0A835ICJ8</accession>
<comment type="catalytic activity">
    <reaction evidence="1">
        <text>S-ubiquitinyl-[E2 ubiquitin-conjugating enzyme]-L-cysteine + [acceptor protein]-L-lysine = [E2 ubiquitin-conjugating enzyme]-L-cysteine + N(6)-ubiquitinyl-[acceptor protein]-L-lysine.</text>
        <dbReference type="EC" id="2.3.2.27"/>
    </reaction>
</comment>
<dbReference type="Proteomes" id="UP000631114">
    <property type="component" value="Unassembled WGS sequence"/>
</dbReference>
<evidence type="ECO:0000313" key="11">
    <source>
        <dbReference type="EMBL" id="KAF9615316.1"/>
    </source>
</evidence>